<reference evidence="6 7" key="1">
    <citation type="submission" date="2019-08" db="EMBL/GenBank/DDBJ databases">
        <title>Bacillus genomes from the desert of Cuatro Cienegas, Coahuila.</title>
        <authorList>
            <person name="Olmedo-Alvarez G."/>
        </authorList>
    </citation>
    <scope>NUCLEOTIDE SEQUENCE [LARGE SCALE GENOMIC DNA]</scope>
    <source>
        <strain evidence="6 7">CH28_1T</strain>
    </source>
</reference>
<dbReference type="AlphaFoldDB" id="A0A5D4T1S2"/>
<feature type="active site" description="Nucleophile" evidence="4">
    <location>
        <position position="7"/>
    </location>
</feature>
<evidence type="ECO:0000259" key="5">
    <source>
        <dbReference type="SMART" id="SM00226"/>
    </source>
</evidence>
<evidence type="ECO:0000313" key="6">
    <source>
        <dbReference type="EMBL" id="TYS69640.1"/>
    </source>
</evidence>
<feature type="active site" description="Nucleophile" evidence="4">
    <location>
        <position position="13"/>
    </location>
</feature>
<dbReference type="PRINTS" id="PR00719">
    <property type="entry name" value="LMWPTPASE"/>
</dbReference>
<gene>
    <name evidence="6" type="ORF">FZC76_05235</name>
</gene>
<dbReference type="SMART" id="SM00226">
    <property type="entry name" value="LMWPc"/>
    <property type="match status" value="1"/>
</dbReference>
<evidence type="ECO:0000256" key="2">
    <source>
        <dbReference type="ARBA" id="ARBA00022801"/>
    </source>
</evidence>
<dbReference type="EMBL" id="VTEV01000002">
    <property type="protein sequence ID" value="TYS69640.1"/>
    <property type="molecule type" value="Genomic_DNA"/>
</dbReference>
<evidence type="ECO:0000256" key="4">
    <source>
        <dbReference type="PIRSR" id="PIRSR617867-1"/>
    </source>
</evidence>
<dbReference type="PANTHER" id="PTHR11717">
    <property type="entry name" value="LOW MOLECULAR WEIGHT PROTEIN TYROSINE PHOSPHATASE"/>
    <property type="match status" value="1"/>
</dbReference>
<accession>A0A5D4T1S2</accession>
<name>A0A5D4T1S2_9BACI</name>
<sequence length="142" mass="15587">MNVLFVCTGNTCRSPMAAAILAGRDIKNVEVKSAGVFAMPGSKASSQAQEVLKEKGLPVEHQSSQVSDELIEWADYIFTMTAQHKMLLENSYPNSLGKTYTLKGFAEQSGEVMDPYGGSVETYRATFEELQNVIESIVEKIK</sequence>
<dbReference type="SUPFAM" id="SSF52788">
    <property type="entry name" value="Phosphotyrosine protein phosphatases I"/>
    <property type="match status" value="1"/>
</dbReference>
<dbReference type="GO" id="GO:0004725">
    <property type="term" value="F:protein tyrosine phosphatase activity"/>
    <property type="evidence" value="ECO:0007669"/>
    <property type="project" value="InterPro"/>
</dbReference>
<dbReference type="Pfam" id="PF01451">
    <property type="entry name" value="LMWPc"/>
    <property type="match status" value="1"/>
</dbReference>
<comment type="similarity">
    <text evidence="1">Belongs to the low molecular weight phosphotyrosine protein phosphatase family.</text>
</comment>
<comment type="caution">
    <text evidence="6">The sequence shown here is derived from an EMBL/GenBank/DDBJ whole genome shotgun (WGS) entry which is preliminary data.</text>
</comment>
<dbReference type="Proteomes" id="UP000322524">
    <property type="component" value="Unassembled WGS sequence"/>
</dbReference>
<proteinExistence type="inferred from homology"/>
<evidence type="ECO:0000256" key="1">
    <source>
        <dbReference type="ARBA" id="ARBA00011063"/>
    </source>
</evidence>
<dbReference type="RefSeq" id="WP_148987210.1">
    <property type="nucleotide sequence ID" value="NZ_VTEV01000002.1"/>
</dbReference>
<keyword evidence="2" id="KW-0378">Hydrolase</keyword>
<dbReference type="PANTHER" id="PTHR11717:SF31">
    <property type="entry name" value="LOW MOLECULAR WEIGHT PROTEIN-TYROSINE-PHOSPHATASE ETP-RELATED"/>
    <property type="match status" value="1"/>
</dbReference>
<feature type="active site" description="Proton donor" evidence="4">
    <location>
        <position position="114"/>
    </location>
</feature>
<feature type="domain" description="Phosphotyrosine protein phosphatase I" evidence="5">
    <location>
        <begin position="1"/>
        <end position="140"/>
    </location>
</feature>
<dbReference type="Gene3D" id="3.40.50.2300">
    <property type="match status" value="1"/>
</dbReference>
<dbReference type="InterPro" id="IPR023485">
    <property type="entry name" value="Ptyr_pPase"/>
</dbReference>
<dbReference type="InterPro" id="IPR050438">
    <property type="entry name" value="LMW_PTPase"/>
</dbReference>
<keyword evidence="3" id="KW-0904">Protein phosphatase</keyword>
<organism evidence="6 7">
    <name type="scientific">Sutcliffiella horikoshii</name>
    <dbReference type="NCBI Taxonomy" id="79883"/>
    <lineage>
        <taxon>Bacteria</taxon>
        <taxon>Bacillati</taxon>
        <taxon>Bacillota</taxon>
        <taxon>Bacilli</taxon>
        <taxon>Bacillales</taxon>
        <taxon>Bacillaceae</taxon>
        <taxon>Sutcliffiella</taxon>
    </lineage>
</organism>
<dbReference type="CDD" id="cd16344">
    <property type="entry name" value="LMWPAP"/>
    <property type="match status" value="1"/>
</dbReference>
<dbReference type="InterPro" id="IPR017867">
    <property type="entry name" value="Tyr_phospatase_low_mol_wt"/>
</dbReference>
<dbReference type="InterPro" id="IPR036196">
    <property type="entry name" value="Ptyr_pPase_sf"/>
</dbReference>
<protein>
    <submittedName>
        <fullName evidence="6">Low molecular weight protein arginine phosphatase</fullName>
    </submittedName>
</protein>
<evidence type="ECO:0000256" key="3">
    <source>
        <dbReference type="ARBA" id="ARBA00022912"/>
    </source>
</evidence>
<evidence type="ECO:0000313" key="7">
    <source>
        <dbReference type="Proteomes" id="UP000322524"/>
    </source>
</evidence>
<dbReference type="STRING" id="79883.GCA_001636495_00833"/>
<dbReference type="OrthoDB" id="9784339at2"/>